<reference evidence="12" key="1">
    <citation type="journal article" date="2019" name="Int. J. Syst. Evol. Microbiol.">
        <title>The Global Catalogue of Microorganisms (GCM) 10K type strain sequencing project: providing services to taxonomists for standard genome sequencing and annotation.</title>
        <authorList>
            <consortium name="The Broad Institute Genomics Platform"/>
            <consortium name="The Broad Institute Genome Sequencing Center for Infectious Disease"/>
            <person name="Wu L."/>
            <person name="Ma J."/>
        </authorList>
    </citation>
    <scope>NUCLEOTIDE SEQUENCE [LARGE SCALE GENOMIC DNA]</scope>
    <source>
        <strain evidence="12">JCM 18126</strain>
    </source>
</reference>
<evidence type="ECO:0000256" key="3">
    <source>
        <dbReference type="ARBA" id="ARBA00022448"/>
    </source>
</evidence>
<protein>
    <submittedName>
        <fullName evidence="11">ABC transporter permease subunit</fullName>
    </submittedName>
</protein>
<comment type="subcellular location">
    <subcellularLocation>
        <location evidence="1 9">Cell membrane</location>
        <topology evidence="1 9">Multi-pass membrane protein</topology>
    </subcellularLocation>
</comment>
<keyword evidence="6 9" id="KW-0812">Transmembrane</keyword>
<evidence type="ECO:0000259" key="10">
    <source>
        <dbReference type="PROSITE" id="PS50928"/>
    </source>
</evidence>
<evidence type="ECO:0000313" key="11">
    <source>
        <dbReference type="EMBL" id="GAA4984845.1"/>
    </source>
</evidence>
<keyword evidence="12" id="KW-1185">Reference proteome</keyword>
<proteinExistence type="inferred from homology"/>
<dbReference type="Gene3D" id="1.10.3720.10">
    <property type="entry name" value="MetI-like"/>
    <property type="match status" value="1"/>
</dbReference>
<accession>A0ABP9I1H6</accession>
<evidence type="ECO:0000313" key="12">
    <source>
        <dbReference type="Proteomes" id="UP001501195"/>
    </source>
</evidence>
<dbReference type="EMBL" id="BAABIL010000387">
    <property type="protein sequence ID" value="GAA4984845.1"/>
    <property type="molecule type" value="Genomic_DNA"/>
</dbReference>
<keyword evidence="7 9" id="KW-1133">Transmembrane helix</keyword>
<evidence type="ECO:0000256" key="7">
    <source>
        <dbReference type="ARBA" id="ARBA00022989"/>
    </source>
</evidence>
<comment type="caution">
    <text evidence="11">The sequence shown here is derived from an EMBL/GenBank/DDBJ whole genome shotgun (WGS) entry which is preliminary data.</text>
</comment>
<dbReference type="PROSITE" id="PS50928">
    <property type="entry name" value="ABC_TM1"/>
    <property type="match status" value="1"/>
</dbReference>
<comment type="similarity">
    <text evidence="2">Belongs to the binding-protein-dependent transport system permease family. MalFG subfamily.</text>
</comment>
<feature type="transmembrane region" description="Helical" evidence="9">
    <location>
        <begin position="206"/>
        <end position="228"/>
    </location>
</feature>
<dbReference type="InterPro" id="IPR035906">
    <property type="entry name" value="MetI-like_sf"/>
</dbReference>
<evidence type="ECO:0000256" key="9">
    <source>
        <dbReference type="RuleBase" id="RU363032"/>
    </source>
</evidence>
<dbReference type="Proteomes" id="UP001501195">
    <property type="component" value="Unassembled WGS sequence"/>
</dbReference>
<dbReference type="InterPro" id="IPR050901">
    <property type="entry name" value="BP-dep_ABC_trans_perm"/>
</dbReference>
<feature type="transmembrane region" description="Helical" evidence="9">
    <location>
        <begin position="163"/>
        <end position="185"/>
    </location>
</feature>
<name>A0ABP9I1H6_9ACTN</name>
<keyword evidence="5" id="KW-0762">Sugar transport</keyword>
<keyword evidence="3 9" id="KW-0813">Transport</keyword>
<dbReference type="SUPFAM" id="SSF161098">
    <property type="entry name" value="MetI-like"/>
    <property type="match status" value="1"/>
</dbReference>
<evidence type="ECO:0000256" key="5">
    <source>
        <dbReference type="ARBA" id="ARBA00022597"/>
    </source>
</evidence>
<evidence type="ECO:0000256" key="4">
    <source>
        <dbReference type="ARBA" id="ARBA00022475"/>
    </source>
</evidence>
<evidence type="ECO:0000256" key="1">
    <source>
        <dbReference type="ARBA" id="ARBA00004651"/>
    </source>
</evidence>
<keyword evidence="8 9" id="KW-0472">Membrane</keyword>
<dbReference type="CDD" id="cd06261">
    <property type="entry name" value="TM_PBP2"/>
    <property type="match status" value="1"/>
</dbReference>
<gene>
    <name evidence="11" type="ORF">GCM10023225_24810</name>
</gene>
<evidence type="ECO:0000256" key="2">
    <source>
        <dbReference type="ARBA" id="ARBA00009047"/>
    </source>
</evidence>
<dbReference type="Pfam" id="PF00528">
    <property type="entry name" value="BPD_transp_1"/>
    <property type="match status" value="1"/>
</dbReference>
<dbReference type="PANTHER" id="PTHR32243:SF50">
    <property type="entry name" value="MALTOSE_MALTODEXTRIN TRANSPORT SYSTEM PERMEASE PROTEIN MALG"/>
    <property type="match status" value="1"/>
</dbReference>
<feature type="transmembrane region" description="Helical" evidence="9">
    <location>
        <begin position="88"/>
        <end position="114"/>
    </location>
</feature>
<organism evidence="11 12">
    <name type="scientific">Kineococcus glutinatus</name>
    <dbReference type="NCBI Taxonomy" id="1070872"/>
    <lineage>
        <taxon>Bacteria</taxon>
        <taxon>Bacillati</taxon>
        <taxon>Actinomycetota</taxon>
        <taxon>Actinomycetes</taxon>
        <taxon>Kineosporiales</taxon>
        <taxon>Kineosporiaceae</taxon>
        <taxon>Kineococcus</taxon>
    </lineage>
</organism>
<feature type="transmembrane region" description="Helical" evidence="9">
    <location>
        <begin position="264"/>
        <end position="286"/>
    </location>
</feature>
<evidence type="ECO:0000256" key="6">
    <source>
        <dbReference type="ARBA" id="ARBA00022692"/>
    </source>
</evidence>
<dbReference type="PANTHER" id="PTHR32243">
    <property type="entry name" value="MALTOSE TRANSPORT SYSTEM PERMEASE-RELATED"/>
    <property type="match status" value="1"/>
</dbReference>
<evidence type="ECO:0000256" key="8">
    <source>
        <dbReference type="ARBA" id="ARBA00023136"/>
    </source>
</evidence>
<keyword evidence="4" id="KW-1003">Cell membrane</keyword>
<sequence length="301" mass="31995">MTSPTPSPAPRRRTGDGPRGARWWREVGWRHAVGLAAVAFAVFPVLFIVSAALNPLGTVASTGLVPRQVGLENFTRLLSGERGPFLRWALNTLVLSVVVSAGQVLCSALAAYAFSRFRFRGRRAGLLFLLIVQMFPQFLAVIAIFAMFSGVGEVVPQLGLNTVLGYGLVLMGGALLQVWLIKGFFDTVPRDLDEAAVLDGASHAQAFFRIILPLVTPILATTGLLAFIGVANEFLIASIFLTDTGSKTLATGLYGILDGDRSNNLGLFAAGAVLFSVPVVVLFQFLQRYITGGLTAGGVKG</sequence>
<feature type="domain" description="ABC transmembrane type-1" evidence="10">
    <location>
        <begin position="89"/>
        <end position="286"/>
    </location>
</feature>
<dbReference type="RefSeq" id="WP_345712902.1">
    <property type="nucleotide sequence ID" value="NZ_BAABIL010000387.1"/>
</dbReference>
<dbReference type="InterPro" id="IPR000515">
    <property type="entry name" value="MetI-like"/>
</dbReference>
<feature type="transmembrane region" description="Helical" evidence="9">
    <location>
        <begin position="126"/>
        <end position="151"/>
    </location>
</feature>
<feature type="transmembrane region" description="Helical" evidence="9">
    <location>
        <begin position="32"/>
        <end position="53"/>
    </location>
</feature>